<keyword evidence="3" id="KW-1185">Reference proteome</keyword>
<protein>
    <submittedName>
        <fullName evidence="1">Uncharacterized protein</fullName>
    </submittedName>
</protein>
<dbReference type="AlphaFoldDB" id="A0A4Y2WJD1"/>
<organism evidence="1 3">
    <name type="scientific">Araneus ventricosus</name>
    <name type="common">Orbweaver spider</name>
    <name type="synonym">Epeira ventricosa</name>
    <dbReference type="NCBI Taxonomy" id="182803"/>
    <lineage>
        <taxon>Eukaryota</taxon>
        <taxon>Metazoa</taxon>
        <taxon>Ecdysozoa</taxon>
        <taxon>Arthropoda</taxon>
        <taxon>Chelicerata</taxon>
        <taxon>Arachnida</taxon>
        <taxon>Araneae</taxon>
        <taxon>Araneomorphae</taxon>
        <taxon>Entelegynae</taxon>
        <taxon>Araneoidea</taxon>
        <taxon>Araneidae</taxon>
        <taxon>Araneus</taxon>
    </lineage>
</organism>
<reference evidence="1 3" key="1">
    <citation type="journal article" date="2019" name="Sci. Rep.">
        <title>Orb-weaving spider Araneus ventricosus genome elucidates the spidroin gene catalogue.</title>
        <authorList>
            <person name="Kono N."/>
            <person name="Nakamura H."/>
            <person name="Ohtoshi R."/>
            <person name="Moran D.A.P."/>
            <person name="Shinohara A."/>
            <person name="Yoshida Y."/>
            <person name="Fujiwara M."/>
            <person name="Mori M."/>
            <person name="Tomita M."/>
            <person name="Arakawa K."/>
        </authorList>
    </citation>
    <scope>NUCLEOTIDE SEQUENCE [LARGE SCALE GENOMIC DNA]</scope>
</reference>
<accession>A0A4Y2WJD1</accession>
<evidence type="ECO:0000313" key="1">
    <source>
        <dbReference type="EMBL" id="GBO36726.1"/>
    </source>
</evidence>
<sequence length="114" mass="13007">MNLWNLQKNFVSRITSAVRFGDEIRNGIQCRRVHYAIISYHCTQTILQTCDHLRAVSCWTLRSGISPSRELKAVEVSYARACLSSLDIGSHLSSPLTLSDIELLQYESRCTICW</sequence>
<comment type="caution">
    <text evidence="1">The sequence shown here is derived from an EMBL/GenBank/DDBJ whole genome shotgun (WGS) entry which is preliminary data.</text>
</comment>
<dbReference type="EMBL" id="BGPR01061085">
    <property type="protein sequence ID" value="GBO36801.1"/>
    <property type="molecule type" value="Genomic_DNA"/>
</dbReference>
<gene>
    <name evidence="2" type="ORF">AVEN_161006_1</name>
    <name evidence="1" type="ORF">AVEN_258005_1</name>
</gene>
<name>A0A4Y2WJD1_ARAVE</name>
<dbReference type="EMBL" id="BGPR01060972">
    <property type="protein sequence ID" value="GBO36726.1"/>
    <property type="molecule type" value="Genomic_DNA"/>
</dbReference>
<evidence type="ECO:0000313" key="2">
    <source>
        <dbReference type="EMBL" id="GBO36801.1"/>
    </source>
</evidence>
<evidence type="ECO:0000313" key="3">
    <source>
        <dbReference type="Proteomes" id="UP000499080"/>
    </source>
</evidence>
<proteinExistence type="predicted"/>
<dbReference type="Proteomes" id="UP000499080">
    <property type="component" value="Unassembled WGS sequence"/>
</dbReference>